<comment type="subcellular location">
    <subcellularLocation>
        <location evidence="1">Membrane</location>
        <topology evidence="1">Multi-pass membrane protein</topology>
    </subcellularLocation>
</comment>
<dbReference type="RefSeq" id="WP_321535842.1">
    <property type="nucleotide sequence ID" value="NZ_JARGDL010000009.1"/>
</dbReference>
<dbReference type="AlphaFoldDB" id="A0AAE3P0D0"/>
<keyword evidence="6 9" id="KW-1133">Transmembrane helix</keyword>
<evidence type="ECO:0000256" key="2">
    <source>
        <dbReference type="ARBA" id="ARBA00009749"/>
    </source>
</evidence>
<evidence type="ECO:0000313" key="11">
    <source>
        <dbReference type="EMBL" id="MDF1612074.1"/>
    </source>
</evidence>
<gene>
    <name evidence="11" type="ORF">P0M35_07915</name>
</gene>
<dbReference type="SMART" id="SM00116">
    <property type="entry name" value="CBS"/>
    <property type="match status" value="2"/>
</dbReference>
<keyword evidence="3" id="KW-0813">Transport</keyword>
<evidence type="ECO:0000256" key="8">
    <source>
        <dbReference type="PROSITE-ProRule" id="PRU00703"/>
    </source>
</evidence>
<dbReference type="SUPFAM" id="SSF161093">
    <property type="entry name" value="MgtE membrane domain-like"/>
    <property type="match status" value="1"/>
</dbReference>
<evidence type="ECO:0000256" key="5">
    <source>
        <dbReference type="ARBA" id="ARBA00022842"/>
    </source>
</evidence>
<feature type="transmembrane region" description="Helical" evidence="9">
    <location>
        <begin position="170"/>
        <end position="190"/>
    </location>
</feature>
<evidence type="ECO:0000256" key="4">
    <source>
        <dbReference type="ARBA" id="ARBA00022692"/>
    </source>
</evidence>
<dbReference type="GO" id="GO:0016020">
    <property type="term" value="C:membrane"/>
    <property type="evidence" value="ECO:0007669"/>
    <property type="project" value="UniProtKB-SubCell"/>
</dbReference>
<reference evidence="11" key="1">
    <citation type="submission" date="2023-03" db="EMBL/GenBank/DDBJ databases">
        <title>Stygiobacter electus gen. nov., sp. nov., facultatively anaerobic thermotolerant bacterium of the class Ignavibacteria from a well of Yessentuki mineral water deposit.</title>
        <authorList>
            <person name="Podosokorskaya O.A."/>
            <person name="Elcheninov A.G."/>
            <person name="Petrova N.F."/>
            <person name="Zavarzina D.G."/>
            <person name="Kublanov I.V."/>
            <person name="Merkel A.Y."/>
        </authorList>
    </citation>
    <scope>NUCLEOTIDE SEQUENCE</scope>
    <source>
        <strain evidence="11">09-Me</strain>
    </source>
</reference>
<dbReference type="InterPro" id="IPR006667">
    <property type="entry name" value="SLC41_membr_dom"/>
</dbReference>
<dbReference type="EMBL" id="JARGDL010000009">
    <property type="protein sequence ID" value="MDF1612074.1"/>
    <property type="molecule type" value="Genomic_DNA"/>
</dbReference>
<evidence type="ECO:0000256" key="9">
    <source>
        <dbReference type="SAM" id="Phobius"/>
    </source>
</evidence>
<dbReference type="GO" id="GO:0008324">
    <property type="term" value="F:monoatomic cation transmembrane transporter activity"/>
    <property type="evidence" value="ECO:0007669"/>
    <property type="project" value="InterPro"/>
</dbReference>
<comment type="similarity">
    <text evidence="2">Belongs to the SLC41A transporter family.</text>
</comment>
<evidence type="ECO:0000256" key="6">
    <source>
        <dbReference type="ARBA" id="ARBA00022989"/>
    </source>
</evidence>
<dbReference type="SUPFAM" id="SSF54631">
    <property type="entry name" value="CBS-domain pair"/>
    <property type="match status" value="1"/>
</dbReference>
<evidence type="ECO:0000313" key="12">
    <source>
        <dbReference type="Proteomes" id="UP001221302"/>
    </source>
</evidence>
<evidence type="ECO:0000256" key="7">
    <source>
        <dbReference type="ARBA" id="ARBA00023136"/>
    </source>
</evidence>
<evidence type="ECO:0000256" key="1">
    <source>
        <dbReference type="ARBA" id="ARBA00004141"/>
    </source>
</evidence>
<organism evidence="11 12">
    <name type="scientific">Stygiobacter electus</name>
    <dbReference type="NCBI Taxonomy" id="3032292"/>
    <lineage>
        <taxon>Bacteria</taxon>
        <taxon>Pseudomonadati</taxon>
        <taxon>Ignavibacteriota</taxon>
        <taxon>Ignavibacteria</taxon>
        <taxon>Ignavibacteriales</taxon>
        <taxon>Melioribacteraceae</taxon>
        <taxon>Stygiobacter</taxon>
    </lineage>
</organism>
<keyword evidence="4 9" id="KW-0812">Transmembrane</keyword>
<proteinExistence type="inferred from homology"/>
<comment type="caution">
    <text evidence="11">The sequence shown here is derived from an EMBL/GenBank/DDBJ whole genome shotgun (WGS) entry which is preliminary data.</text>
</comment>
<dbReference type="Proteomes" id="UP001221302">
    <property type="component" value="Unassembled WGS sequence"/>
</dbReference>
<feature type="transmembrane region" description="Helical" evidence="9">
    <location>
        <begin position="269"/>
        <end position="292"/>
    </location>
</feature>
<name>A0AAE3P0D0_9BACT</name>
<keyword evidence="12" id="KW-1185">Reference proteome</keyword>
<protein>
    <submittedName>
        <fullName evidence="11">Magnesium transporter</fullName>
    </submittedName>
</protein>
<dbReference type="Pfam" id="PF00571">
    <property type="entry name" value="CBS"/>
    <property type="match status" value="2"/>
</dbReference>
<evidence type="ECO:0000259" key="10">
    <source>
        <dbReference type="PROSITE" id="PS51371"/>
    </source>
</evidence>
<dbReference type="InterPro" id="IPR036739">
    <property type="entry name" value="SLC41_membr_dom_sf"/>
</dbReference>
<sequence length="330" mass="37090">MQSKPTYYQKIVEFVRKDFTTLNKNLTVDEALKKIRKEGVGERIVYFYVVDDESKLVGVLPTRRILIAQEDQKIEEIMVKRVAALPQEATVYDALEFFATYKFLAFPVVDNEKKVVGIVDVNLFTDELLEEKEDQLEKYDYDSIFETIGFRINEIKNASPIKAWKIRIPWLFATVTSGIICALLTGAFQSTLTESLLLVFFFTLVLGLGESISIQSMTVAIQTLKTTKPTLNWFIKNFIKEIKTASLLGVTCSSVVFTVAFIWKKEFTSAIVIALSIIFVQIISSLMGLIIPTVLHKTKLDPKIAAGPITLALADVSTIITYFGLASIVL</sequence>
<dbReference type="Gene3D" id="3.10.580.10">
    <property type="entry name" value="CBS-domain"/>
    <property type="match status" value="1"/>
</dbReference>
<dbReference type="InterPro" id="IPR046342">
    <property type="entry name" value="CBS_dom_sf"/>
</dbReference>
<feature type="domain" description="CBS" evidence="10">
    <location>
        <begin position="78"/>
        <end position="135"/>
    </location>
</feature>
<feature type="transmembrane region" description="Helical" evidence="9">
    <location>
        <begin position="242"/>
        <end position="263"/>
    </location>
</feature>
<dbReference type="Pfam" id="PF01769">
    <property type="entry name" value="MgtE"/>
    <property type="match status" value="1"/>
</dbReference>
<feature type="transmembrane region" description="Helical" evidence="9">
    <location>
        <begin position="304"/>
        <end position="325"/>
    </location>
</feature>
<keyword evidence="5" id="KW-0460">Magnesium</keyword>
<dbReference type="PANTHER" id="PTHR41394">
    <property type="entry name" value="MAGNESIUM TRANSPORTER MGTE"/>
    <property type="match status" value="1"/>
</dbReference>
<dbReference type="InterPro" id="IPR000644">
    <property type="entry name" value="CBS_dom"/>
</dbReference>
<keyword evidence="8" id="KW-0129">CBS domain</keyword>
<dbReference type="CDD" id="cd04606">
    <property type="entry name" value="CBS_pair_Mg_transporter"/>
    <property type="match status" value="1"/>
</dbReference>
<feature type="domain" description="CBS" evidence="10">
    <location>
        <begin position="15"/>
        <end position="76"/>
    </location>
</feature>
<evidence type="ECO:0000256" key="3">
    <source>
        <dbReference type="ARBA" id="ARBA00022448"/>
    </source>
</evidence>
<dbReference type="Gene3D" id="1.10.357.20">
    <property type="entry name" value="SLC41 divalent cation transporters, integral membrane domain"/>
    <property type="match status" value="1"/>
</dbReference>
<accession>A0AAE3P0D0</accession>
<feature type="transmembrane region" description="Helical" evidence="9">
    <location>
        <begin position="196"/>
        <end position="221"/>
    </location>
</feature>
<keyword evidence="7 9" id="KW-0472">Membrane</keyword>
<dbReference type="PROSITE" id="PS51371">
    <property type="entry name" value="CBS"/>
    <property type="match status" value="2"/>
</dbReference>
<dbReference type="PANTHER" id="PTHR41394:SF5">
    <property type="entry name" value="SLC41A_MGTE INTEGRAL MEMBRANE DOMAIN-CONTAINING PROTEIN"/>
    <property type="match status" value="1"/>
</dbReference>